<sequence>MIAMELGIIHQAYNFLANPTSARIIIIIALIWRWKGYNMVFYLAGLQNIEYSVYEAAKIDGASALQTFFKITVPLLKPTTLQQKSSLWNTQGAFCIFLFFCAISIDDRLNLFHQSIIVVLIINSAEHRITYNITISIDQYCCRKCHNIGRIFPCI</sequence>
<evidence type="ECO:0000256" key="6">
    <source>
        <dbReference type="ARBA" id="ARBA00023136"/>
    </source>
</evidence>
<keyword evidence="2" id="KW-0813">Transport</keyword>
<keyword evidence="4 7" id="KW-0812">Transmembrane</keyword>
<gene>
    <name evidence="9" type="primary">lacF_1</name>
    <name evidence="9" type="ORF">DLSSTS7063_01193</name>
</gene>
<dbReference type="GO" id="GO:0055085">
    <property type="term" value="P:transmembrane transport"/>
    <property type="evidence" value="ECO:0007669"/>
    <property type="project" value="InterPro"/>
</dbReference>
<dbReference type="SUPFAM" id="SSF161098">
    <property type="entry name" value="MetI-like"/>
    <property type="match status" value="1"/>
</dbReference>
<evidence type="ECO:0000313" key="10">
    <source>
        <dbReference type="Proteomes" id="UP000398619"/>
    </source>
</evidence>
<evidence type="ECO:0000256" key="5">
    <source>
        <dbReference type="ARBA" id="ARBA00022989"/>
    </source>
</evidence>
<keyword evidence="3" id="KW-1003">Cell membrane</keyword>
<dbReference type="CDD" id="cd06261">
    <property type="entry name" value="TM_PBP2"/>
    <property type="match status" value="1"/>
</dbReference>
<evidence type="ECO:0000256" key="3">
    <source>
        <dbReference type="ARBA" id="ARBA00022475"/>
    </source>
</evidence>
<evidence type="ECO:0000313" key="9">
    <source>
        <dbReference type="EMBL" id="VUX01463.1"/>
    </source>
</evidence>
<evidence type="ECO:0000259" key="8">
    <source>
        <dbReference type="Pfam" id="PF00528"/>
    </source>
</evidence>
<name>A0A564T2J5_9FIRM</name>
<evidence type="ECO:0000256" key="4">
    <source>
        <dbReference type="ARBA" id="ARBA00022692"/>
    </source>
</evidence>
<organism evidence="9 10">
    <name type="scientific">Dorea longicatena</name>
    <dbReference type="NCBI Taxonomy" id="88431"/>
    <lineage>
        <taxon>Bacteria</taxon>
        <taxon>Bacillati</taxon>
        <taxon>Bacillota</taxon>
        <taxon>Clostridia</taxon>
        <taxon>Lachnospirales</taxon>
        <taxon>Lachnospiraceae</taxon>
        <taxon>Dorea</taxon>
    </lineage>
</organism>
<evidence type="ECO:0000256" key="7">
    <source>
        <dbReference type="SAM" id="Phobius"/>
    </source>
</evidence>
<reference evidence="9 10" key="1">
    <citation type="submission" date="2019-07" db="EMBL/GenBank/DDBJ databases">
        <authorList>
            <person name="Hibberd C M."/>
            <person name="Gehrig L. J."/>
            <person name="Chang H.-W."/>
            <person name="Venkatesh S."/>
        </authorList>
    </citation>
    <scope>NUCLEOTIDE SEQUENCE [LARGE SCALE GENOMIC DNA]</scope>
    <source>
        <strain evidence="9">Dorea_longicatena_SSTS_Bg7063</strain>
    </source>
</reference>
<dbReference type="AlphaFoldDB" id="A0A564T2J5"/>
<proteinExistence type="predicted"/>
<dbReference type="EMBL" id="CABHNM010000029">
    <property type="protein sequence ID" value="VUX01463.1"/>
    <property type="molecule type" value="Genomic_DNA"/>
</dbReference>
<comment type="subcellular location">
    <subcellularLocation>
        <location evidence="1">Cell membrane</location>
        <topology evidence="1">Multi-pass membrane protein</topology>
    </subcellularLocation>
</comment>
<dbReference type="Pfam" id="PF00528">
    <property type="entry name" value="BPD_transp_1"/>
    <property type="match status" value="1"/>
</dbReference>
<keyword evidence="6 7" id="KW-0472">Membrane</keyword>
<feature type="transmembrane region" description="Helical" evidence="7">
    <location>
        <begin position="12"/>
        <end position="32"/>
    </location>
</feature>
<dbReference type="Proteomes" id="UP000398619">
    <property type="component" value="Unassembled WGS sequence"/>
</dbReference>
<accession>A0A564T2J5</accession>
<protein>
    <submittedName>
        <fullName evidence="9">Lactose transport system permease protein LacF</fullName>
    </submittedName>
</protein>
<feature type="domain" description="ABC transmembrane type-1" evidence="8">
    <location>
        <begin position="15"/>
        <end position="81"/>
    </location>
</feature>
<dbReference type="PANTHER" id="PTHR30193">
    <property type="entry name" value="ABC TRANSPORTER PERMEASE PROTEIN"/>
    <property type="match status" value="1"/>
</dbReference>
<evidence type="ECO:0000256" key="2">
    <source>
        <dbReference type="ARBA" id="ARBA00022448"/>
    </source>
</evidence>
<evidence type="ECO:0000256" key="1">
    <source>
        <dbReference type="ARBA" id="ARBA00004651"/>
    </source>
</evidence>
<dbReference type="InterPro" id="IPR000515">
    <property type="entry name" value="MetI-like"/>
</dbReference>
<dbReference type="InterPro" id="IPR051393">
    <property type="entry name" value="ABC_transporter_permease"/>
</dbReference>
<dbReference type="GO" id="GO:0005886">
    <property type="term" value="C:plasma membrane"/>
    <property type="evidence" value="ECO:0007669"/>
    <property type="project" value="UniProtKB-SubCell"/>
</dbReference>
<dbReference type="InterPro" id="IPR035906">
    <property type="entry name" value="MetI-like_sf"/>
</dbReference>
<keyword evidence="5 7" id="KW-1133">Transmembrane helix</keyword>
<dbReference type="Gene3D" id="1.10.3720.10">
    <property type="entry name" value="MetI-like"/>
    <property type="match status" value="1"/>
</dbReference>
<dbReference type="PANTHER" id="PTHR30193:SF37">
    <property type="entry name" value="INNER MEMBRANE ABC TRANSPORTER PERMEASE PROTEIN YCJO"/>
    <property type="match status" value="1"/>
</dbReference>